<sequence>MLCGENNYICKVSIKVQFQKPKNMRDVKDILDEAQEKMDMAVMYLEEALAHIRAGKADVRLLDGIRVDSYGSMVPINNVAAVNTPDARSIAIKPWDKSMFRVIEKAIIDSSLGIMPENNGEIIRIGIPPLTEERRRQLAKQCKGEGETAKVSVRNARRDAIDALKKSVKDGLAEDAQKGGEEKLQKIHDKYIKQIDDMLIAKDKEIMTV</sequence>
<dbReference type="SUPFAM" id="SSF55194">
    <property type="entry name" value="Ribosome recycling factor, RRF"/>
    <property type="match status" value="1"/>
</dbReference>
<comment type="subcellular location">
    <subcellularLocation>
        <location evidence="1 6">Cytoplasm</location>
    </subcellularLocation>
</comment>
<dbReference type="AlphaFoldDB" id="B3CH62"/>
<feature type="domain" description="Ribosome recycling factor" evidence="7">
    <location>
        <begin position="45"/>
        <end position="207"/>
    </location>
</feature>
<organism evidence="8 9">
    <name type="scientific">Bacteroides intestinalis DSM 17393</name>
    <dbReference type="NCBI Taxonomy" id="471870"/>
    <lineage>
        <taxon>Bacteria</taxon>
        <taxon>Pseudomonadati</taxon>
        <taxon>Bacteroidota</taxon>
        <taxon>Bacteroidia</taxon>
        <taxon>Bacteroidales</taxon>
        <taxon>Bacteroidaceae</taxon>
        <taxon>Bacteroides</taxon>
    </lineage>
</organism>
<gene>
    <name evidence="6 8" type="primary">frr</name>
    <name evidence="8" type="ORF">BACINT_04623</name>
</gene>
<dbReference type="NCBIfam" id="TIGR00496">
    <property type="entry name" value="frr"/>
    <property type="match status" value="1"/>
</dbReference>
<comment type="caution">
    <text evidence="8">The sequence shown here is derived from an EMBL/GenBank/DDBJ whole genome shotgun (WGS) entry which is preliminary data.</text>
</comment>
<comment type="function">
    <text evidence="5 6">Responsible for the release of ribosomes from messenger RNA at the termination of protein biosynthesis. May increase the efficiency of translation by recycling ribosomes from one round of translation to another.</text>
</comment>
<evidence type="ECO:0000256" key="1">
    <source>
        <dbReference type="ARBA" id="ARBA00004496"/>
    </source>
</evidence>
<evidence type="ECO:0000259" key="7">
    <source>
        <dbReference type="Pfam" id="PF01765"/>
    </source>
</evidence>
<dbReference type="HAMAP" id="MF_00040">
    <property type="entry name" value="RRF"/>
    <property type="match status" value="1"/>
</dbReference>
<dbReference type="Gene3D" id="1.10.132.20">
    <property type="entry name" value="Ribosome-recycling factor"/>
    <property type="match status" value="1"/>
</dbReference>
<name>B3CH62_9BACE</name>
<evidence type="ECO:0000256" key="5">
    <source>
        <dbReference type="ARBA" id="ARBA00025050"/>
    </source>
</evidence>
<proteinExistence type="inferred from homology"/>
<evidence type="ECO:0000313" key="9">
    <source>
        <dbReference type="Proteomes" id="UP000004596"/>
    </source>
</evidence>
<reference evidence="8 9" key="1">
    <citation type="submission" date="2008-04" db="EMBL/GenBank/DDBJ databases">
        <title>Draft genome sequence of Bacteroides intestinalis (DSM 17393).</title>
        <authorList>
            <person name="Sudarsanam P."/>
            <person name="Ley R."/>
            <person name="Guruge J."/>
            <person name="Turnbaugh P.J."/>
            <person name="Mahowald M."/>
            <person name="Liep D."/>
            <person name="Gordon J."/>
        </authorList>
    </citation>
    <scope>NUCLEOTIDE SEQUENCE [LARGE SCALE GENOMIC DNA]</scope>
    <source>
        <strain evidence="8 9">DSM 17393</strain>
    </source>
</reference>
<evidence type="ECO:0000256" key="4">
    <source>
        <dbReference type="ARBA" id="ARBA00022917"/>
    </source>
</evidence>
<dbReference type="GO" id="GO:0043023">
    <property type="term" value="F:ribosomal large subunit binding"/>
    <property type="evidence" value="ECO:0007669"/>
    <property type="project" value="TreeGrafter"/>
</dbReference>
<dbReference type="GO" id="GO:0005737">
    <property type="term" value="C:cytoplasm"/>
    <property type="evidence" value="ECO:0007669"/>
    <property type="project" value="UniProtKB-SubCell"/>
</dbReference>
<dbReference type="Gene3D" id="3.30.1360.40">
    <property type="match status" value="1"/>
</dbReference>
<dbReference type="GO" id="GO:0006415">
    <property type="term" value="P:translational termination"/>
    <property type="evidence" value="ECO:0007669"/>
    <property type="project" value="UniProtKB-UniRule"/>
</dbReference>
<dbReference type="Pfam" id="PF01765">
    <property type="entry name" value="RRF"/>
    <property type="match status" value="1"/>
</dbReference>
<protein>
    <recommendedName>
        <fullName evidence="6">Ribosome-recycling factor</fullName>
        <shortName evidence="6">RRF</shortName>
    </recommendedName>
    <alternativeName>
        <fullName evidence="6">Ribosome-releasing factor</fullName>
    </alternativeName>
</protein>
<dbReference type="FunFam" id="3.30.1360.40:FF:000001">
    <property type="entry name" value="Ribosome-recycling factor"/>
    <property type="match status" value="1"/>
</dbReference>
<dbReference type="Proteomes" id="UP000004596">
    <property type="component" value="Unassembled WGS sequence"/>
</dbReference>
<dbReference type="PANTHER" id="PTHR20982">
    <property type="entry name" value="RIBOSOME RECYCLING FACTOR"/>
    <property type="match status" value="1"/>
</dbReference>
<dbReference type="eggNOG" id="COG0233">
    <property type="taxonomic scope" value="Bacteria"/>
</dbReference>
<dbReference type="InterPro" id="IPR002661">
    <property type="entry name" value="Ribosome_recyc_fac"/>
</dbReference>
<evidence type="ECO:0000256" key="2">
    <source>
        <dbReference type="ARBA" id="ARBA00005912"/>
    </source>
</evidence>
<dbReference type="EMBL" id="ABJL02000008">
    <property type="protein sequence ID" value="EDV05476.1"/>
    <property type="molecule type" value="Genomic_DNA"/>
</dbReference>
<dbReference type="InterPro" id="IPR023584">
    <property type="entry name" value="Ribosome_recyc_fac_dom"/>
</dbReference>
<keyword evidence="3 6" id="KW-0963">Cytoplasm</keyword>
<reference evidence="8 9" key="2">
    <citation type="submission" date="2008-04" db="EMBL/GenBank/DDBJ databases">
        <authorList>
            <person name="Fulton L."/>
            <person name="Clifton S."/>
            <person name="Fulton B."/>
            <person name="Xu J."/>
            <person name="Minx P."/>
            <person name="Pepin K.H."/>
            <person name="Johnson M."/>
            <person name="Thiruvilangam P."/>
            <person name="Bhonagiri V."/>
            <person name="Nash W.E."/>
            <person name="Mardis E.R."/>
            <person name="Wilson R.K."/>
        </authorList>
    </citation>
    <scope>NUCLEOTIDE SEQUENCE [LARGE SCALE GENOMIC DNA]</scope>
    <source>
        <strain evidence="8 9">DSM 17393</strain>
    </source>
</reference>
<keyword evidence="4 6" id="KW-0648">Protein biosynthesis</keyword>
<evidence type="ECO:0000313" key="8">
    <source>
        <dbReference type="EMBL" id="EDV05476.1"/>
    </source>
</evidence>
<dbReference type="InterPro" id="IPR036191">
    <property type="entry name" value="RRF_sf"/>
</dbReference>
<comment type="similarity">
    <text evidence="2 6">Belongs to the RRF family.</text>
</comment>
<evidence type="ECO:0000256" key="6">
    <source>
        <dbReference type="HAMAP-Rule" id="MF_00040"/>
    </source>
</evidence>
<dbReference type="CDD" id="cd00520">
    <property type="entry name" value="RRF"/>
    <property type="match status" value="1"/>
</dbReference>
<dbReference type="FunFam" id="1.10.132.20:FF:000001">
    <property type="entry name" value="Ribosome-recycling factor"/>
    <property type="match status" value="1"/>
</dbReference>
<evidence type="ECO:0000256" key="3">
    <source>
        <dbReference type="ARBA" id="ARBA00022490"/>
    </source>
</evidence>
<dbReference type="PANTHER" id="PTHR20982:SF3">
    <property type="entry name" value="MITOCHONDRIAL RIBOSOME RECYCLING FACTOR PSEUDO 1"/>
    <property type="match status" value="1"/>
</dbReference>
<accession>B3CH62</accession>
<dbReference type="STRING" id="471870.BACINT_04623"/>